<feature type="compositionally biased region" description="Polar residues" evidence="2">
    <location>
        <begin position="44"/>
        <end position="53"/>
    </location>
</feature>
<dbReference type="GO" id="GO:0016592">
    <property type="term" value="C:mediator complex"/>
    <property type="evidence" value="ECO:0007669"/>
    <property type="project" value="TreeGrafter"/>
</dbReference>
<dbReference type="PANTHER" id="PTHR46007:SF8">
    <property type="entry name" value="C2H2-TYPE DOMAIN-CONTAINING PROTEIN"/>
    <property type="match status" value="1"/>
</dbReference>
<keyword evidence="1" id="KW-0694">RNA-binding</keyword>
<feature type="compositionally biased region" description="Low complexity" evidence="2">
    <location>
        <begin position="1"/>
        <end position="39"/>
    </location>
</feature>
<protein>
    <submittedName>
        <fullName evidence="5">Polyglutamine-repeat protein pqn-41</fullName>
    </submittedName>
</protein>
<dbReference type="PROSITE" id="PS50102">
    <property type="entry name" value="RRM"/>
    <property type="match status" value="2"/>
</dbReference>
<dbReference type="GO" id="GO:0045944">
    <property type="term" value="P:positive regulation of transcription by RNA polymerase II"/>
    <property type="evidence" value="ECO:0007669"/>
    <property type="project" value="TreeGrafter"/>
</dbReference>
<feature type="domain" description="RRM" evidence="3">
    <location>
        <begin position="281"/>
        <end position="360"/>
    </location>
</feature>
<keyword evidence="4" id="KW-1185">Reference proteome</keyword>
<dbReference type="Proteomes" id="UP000515125">
    <property type="component" value="Unplaced"/>
</dbReference>
<feature type="compositionally biased region" description="Basic and acidic residues" evidence="2">
    <location>
        <begin position="86"/>
        <end position="96"/>
    </location>
</feature>
<dbReference type="CDD" id="cd00590">
    <property type="entry name" value="RRM_SF"/>
    <property type="match status" value="1"/>
</dbReference>
<dbReference type="GO" id="GO:0003723">
    <property type="term" value="F:RNA binding"/>
    <property type="evidence" value="ECO:0007669"/>
    <property type="project" value="UniProtKB-UniRule"/>
</dbReference>
<dbReference type="GeneID" id="34621574"/>
<feature type="compositionally biased region" description="Low complexity" evidence="2">
    <location>
        <begin position="384"/>
        <end position="403"/>
    </location>
</feature>
<name>A0A6P6RWS6_9EIME</name>
<dbReference type="InterPro" id="IPR035979">
    <property type="entry name" value="RBD_domain_sf"/>
</dbReference>
<reference evidence="5" key="1">
    <citation type="submission" date="2025-08" db="UniProtKB">
        <authorList>
            <consortium name="RefSeq"/>
        </authorList>
    </citation>
    <scope>IDENTIFICATION</scope>
</reference>
<feature type="compositionally biased region" description="Polar residues" evidence="2">
    <location>
        <begin position="1084"/>
        <end position="1098"/>
    </location>
</feature>
<evidence type="ECO:0000256" key="2">
    <source>
        <dbReference type="SAM" id="MobiDB-lite"/>
    </source>
</evidence>
<dbReference type="Gene3D" id="3.30.70.330">
    <property type="match status" value="2"/>
</dbReference>
<dbReference type="InterPro" id="IPR051647">
    <property type="entry name" value="Mediator_comp_sub12"/>
</dbReference>
<evidence type="ECO:0000313" key="4">
    <source>
        <dbReference type="Proteomes" id="UP000515125"/>
    </source>
</evidence>
<feature type="region of interest" description="Disordered" evidence="2">
    <location>
        <begin position="1"/>
        <end position="128"/>
    </location>
</feature>
<feature type="region of interest" description="Disordered" evidence="2">
    <location>
        <begin position="958"/>
        <end position="990"/>
    </location>
</feature>
<dbReference type="GO" id="GO:0003713">
    <property type="term" value="F:transcription coactivator activity"/>
    <property type="evidence" value="ECO:0007669"/>
    <property type="project" value="TreeGrafter"/>
</dbReference>
<feature type="compositionally biased region" description="Polar residues" evidence="2">
    <location>
        <begin position="1133"/>
        <end position="1149"/>
    </location>
</feature>
<dbReference type="InterPro" id="IPR000504">
    <property type="entry name" value="RRM_dom"/>
</dbReference>
<feature type="domain" description="RRM" evidence="3">
    <location>
        <begin position="508"/>
        <end position="614"/>
    </location>
</feature>
<feature type="region of interest" description="Disordered" evidence="2">
    <location>
        <begin position="383"/>
        <end position="431"/>
    </location>
</feature>
<feature type="compositionally biased region" description="Low complexity" evidence="2">
    <location>
        <begin position="413"/>
        <end position="431"/>
    </location>
</feature>
<accession>A0A6P6RWS6</accession>
<dbReference type="OrthoDB" id="410044at2759"/>
<evidence type="ECO:0000256" key="1">
    <source>
        <dbReference type="PROSITE-ProRule" id="PRU00176"/>
    </source>
</evidence>
<dbReference type="PANTHER" id="PTHR46007">
    <property type="entry name" value="MEDIATOR OF RNA POLYMERASE II TRANSCRIPTION SUBUNIT 12"/>
    <property type="match status" value="1"/>
</dbReference>
<proteinExistence type="predicted"/>
<feature type="region of interest" description="Disordered" evidence="2">
    <location>
        <begin position="1069"/>
        <end position="1103"/>
    </location>
</feature>
<organism evidence="4 5">
    <name type="scientific">Cyclospora cayetanensis</name>
    <dbReference type="NCBI Taxonomy" id="88456"/>
    <lineage>
        <taxon>Eukaryota</taxon>
        <taxon>Sar</taxon>
        <taxon>Alveolata</taxon>
        <taxon>Apicomplexa</taxon>
        <taxon>Conoidasida</taxon>
        <taxon>Coccidia</taxon>
        <taxon>Eucoccidiorida</taxon>
        <taxon>Eimeriorina</taxon>
        <taxon>Eimeriidae</taxon>
        <taxon>Cyclospora</taxon>
    </lineage>
</organism>
<feature type="region of interest" description="Disordered" evidence="2">
    <location>
        <begin position="1123"/>
        <end position="1166"/>
    </location>
</feature>
<feature type="compositionally biased region" description="Low complexity" evidence="2">
    <location>
        <begin position="1150"/>
        <end position="1165"/>
    </location>
</feature>
<dbReference type="RefSeq" id="XP_026191812.1">
    <property type="nucleotide sequence ID" value="XM_026336027.1"/>
</dbReference>
<dbReference type="SUPFAM" id="SSF54928">
    <property type="entry name" value="RNA-binding domain, RBD"/>
    <property type="match status" value="1"/>
</dbReference>
<sequence>MSLVKAEATAESARIAAPAARPAASAASAAAAAEPSALAEAHRSSSGSMPDNNTTTTSTSSFSASCAASEAAAASDPAGNALLTVVKKDIPKDRNTKKNRTQQQQPQQQQPQQQQPQQQQQQQKHQQPQQQQQLLKQCVPLGCLPPMQPFEDEAQQVVCRSLSSFSLSGESSNTSASSPLQQRGLAGLRTAVGTAQPLPATTTSSSAAAAAAIACSSPAFPKSSAVSSLPHIPAKTDDPALHIHPLQQQQQQQQQQMLLLGSPSLPEALQQQQQQQRRPGGRVFVGNIPPGISRHVLLAAATAAGPVGTLDYQPQSGLWAFAYIGFETADAADRAVQHFHGRRIFSPAPPHALVACRAAEDFPLTRMPLTRMELFCINGEGPPAAGASTSSSSSSGALMLSTATEDEDKGRSRCSTSKSISSGGTSPGPNRALLQQELQERLQQVQRHRKQQQQLLQHQRVIRSLTKGGNTEGLVVLKGGICVIDAQAVAEQTRKTSFVLLKDGPPGANLFLYGIPARWKELELMRLVGPFGHVVGIRVPFAAPDKNVSASSGGGSGCQLMSCSESRLLAQSCTYSRGFAFASFDGTDAALAAFRALADKVVEGRKLRIQLKNGEEHLLPSSLQHLAVRSPAAAAAAAAAAACTSGNNMSATHGVFAAAAAAAAAAVGRQTALRDEQWTQGPMSAAAAAAAAAALAAAGRDPSVALMLLLQQQEQQQQQSSNSPEAEAAAAALQPFAPQSDSWGGLSSIDRLQQHQHQQQQQQYVPALPSSESLSSSLAITTSDLLQSLSPPSSSGYISSGLEQRQLQQDHVQRQEQLLQQEILQQQGHMLQQEQQLLHHGQLQLQQQLQQQQQQLQHGCEHFTGASSFLRSEATPDSAGARAPSAVRRVRRNYIEQQQQQADRHQQTQQLELEASEDYLRMSALSMRNASEGLVSLAALTVPSAAASVGAHTSRGFSAAATSTPSTTCSVGSSSGVGSHASTKQQLQHLQQQHVQQQQVQQQQVQQPLQQQQGEHWMMQEMLRMQKEIEALKAELRLKDEDSHDGNMCSSSKSHGVCEELAVDRKGHKHLTSSTRGHGDFSGGTPTASQASSSNTNGRDPHGRLTSAAVVAAAAAAAASAAGETLKGGKGTPKSSRAVTLQRCSRVTRSSGSNGGNNSSSVSGVPLVQNGNNATSLVGLTSDTPTEVNSPFFSCAPRVCSHLFFCWSGGSTAGAFDADFFALQVSPCLRVLCSRRGQCRQYRGLRALLRAMCAASPVFPFEKAAAERSAAAACSAPFFSATLFVSFPKPLGRRRCAGSTGGRSSSVQVVAHVASVSAAPPVRGAGAWA</sequence>
<feature type="compositionally biased region" description="Low complexity" evidence="2">
    <location>
        <begin position="54"/>
        <end position="75"/>
    </location>
</feature>
<gene>
    <name evidence="5" type="primary">LOC34621574</name>
</gene>
<feature type="compositionally biased region" description="Low complexity" evidence="2">
    <location>
        <begin position="102"/>
        <end position="128"/>
    </location>
</feature>
<dbReference type="InterPro" id="IPR012677">
    <property type="entry name" value="Nucleotide-bd_a/b_plait_sf"/>
</dbReference>
<evidence type="ECO:0000259" key="3">
    <source>
        <dbReference type="PROSITE" id="PS50102"/>
    </source>
</evidence>
<evidence type="ECO:0000313" key="5">
    <source>
        <dbReference type="RefSeq" id="XP_026191812.1"/>
    </source>
</evidence>
<dbReference type="SMART" id="SM00360">
    <property type="entry name" value="RRM"/>
    <property type="match status" value="2"/>
</dbReference>